<reference evidence="1 2" key="1">
    <citation type="submission" date="2024-11" db="EMBL/GenBank/DDBJ databases">
        <title>A near-complete genome assembly of Cinchona calisaya.</title>
        <authorList>
            <person name="Lian D.C."/>
            <person name="Zhao X.W."/>
            <person name="Wei L."/>
        </authorList>
    </citation>
    <scope>NUCLEOTIDE SEQUENCE [LARGE SCALE GENOMIC DNA]</scope>
    <source>
        <tissue evidence="1">Nenye</tissue>
    </source>
</reference>
<organism evidence="1 2">
    <name type="scientific">Cinchona calisaya</name>
    <dbReference type="NCBI Taxonomy" id="153742"/>
    <lineage>
        <taxon>Eukaryota</taxon>
        <taxon>Viridiplantae</taxon>
        <taxon>Streptophyta</taxon>
        <taxon>Embryophyta</taxon>
        <taxon>Tracheophyta</taxon>
        <taxon>Spermatophyta</taxon>
        <taxon>Magnoliopsida</taxon>
        <taxon>eudicotyledons</taxon>
        <taxon>Gunneridae</taxon>
        <taxon>Pentapetalae</taxon>
        <taxon>asterids</taxon>
        <taxon>lamiids</taxon>
        <taxon>Gentianales</taxon>
        <taxon>Rubiaceae</taxon>
        <taxon>Cinchonoideae</taxon>
        <taxon>Cinchoneae</taxon>
        <taxon>Cinchona</taxon>
    </lineage>
</organism>
<accession>A0ABD2YH07</accession>
<dbReference type="Proteomes" id="UP001630127">
    <property type="component" value="Unassembled WGS sequence"/>
</dbReference>
<dbReference type="EMBL" id="JBJUIK010000014">
    <property type="protein sequence ID" value="KAL3504828.1"/>
    <property type="molecule type" value="Genomic_DNA"/>
</dbReference>
<gene>
    <name evidence="1" type="ORF">ACH5RR_034669</name>
</gene>
<dbReference type="AlphaFoldDB" id="A0ABD2YH07"/>
<sequence>MAQGNKPVIYYHLTLGGTRFIYGPPTYHGEIGVQNCHCGKTYPDHVTIHVVEGGDHLLGEIEAYHQEIGVLRNRNIELQQANTMLQPEIQQETNLLYKDLVGDNFGRIDGEGDESNPEEQILAQEVEQVQGLPIGGMNGMMKEFEEDPEEDLEKELEEILEGMLWRNLSLVMESWWWTRW</sequence>
<comment type="caution">
    <text evidence="1">The sequence shown here is derived from an EMBL/GenBank/DDBJ whole genome shotgun (WGS) entry which is preliminary data.</text>
</comment>
<keyword evidence="2" id="KW-1185">Reference proteome</keyword>
<evidence type="ECO:0000313" key="2">
    <source>
        <dbReference type="Proteomes" id="UP001630127"/>
    </source>
</evidence>
<name>A0ABD2YH07_9GENT</name>
<evidence type="ECO:0000313" key="1">
    <source>
        <dbReference type="EMBL" id="KAL3504828.1"/>
    </source>
</evidence>
<proteinExistence type="predicted"/>
<protein>
    <submittedName>
        <fullName evidence="1">Uncharacterized protein</fullName>
    </submittedName>
</protein>